<reference evidence="2 3" key="1">
    <citation type="submission" date="2020-02" db="EMBL/GenBank/DDBJ databases">
        <title>Genome assembly of a novel Clostridium senegalense strain.</title>
        <authorList>
            <person name="Gupta T.B."/>
            <person name="Jauregui R."/>
            <person name="Maclean P."/>
            <person name="Nawarathana A."/>
            <person name="Brightwell G."/>
        </authorList>
    </citation>
    <scope>NUCLEOTIDE SEQUENCE [LARGE SCALE GENOMIC DNA]</scope>
    <source>
        <strain evidence="2 3">AGRFS4</strain>
    </source>
</reference>
<keyword evidence="3" id="KW-1185">Reference proteome</keyword>
<keyword evidence="1" id="KW-1133">Transmembrane helix</keyword>
<evidence type="ECO:0000313" key="3">
    <source>
        <dbReference type="Proteomes" id="UP000481872"/>
    </source>
</evidence>
<dbReference type="Proteomes" id="UP000481872">
    <property type="component" value="Unassembled WGS sequence"/>
</dbReference>
<proteinExistence type="predicted"/>
<keyword evidence="1" id="KW-0472">Membrane</keyword>
<dbReference type="AlphaFoldDB" id="A0A6M0GZK8"/>
<protein>
    <submittedName>
        <fullName evidence="2">Uncharacterized protein</fullName>
    </submittedName>
</protein>
<feature type="transmembrane region" description="Helical" evidence="1">
    <location>
        <begin position="34"/>
        <end position="50"/>
    </location>
</feature>
<evidence type="ECO:0000313" key="2">
    <source>
        <dbReference type="EMBL" id="NEU03769.1"/>
    </source>
</evidence>
<comment type="caution">
    <text evidence="2">The sequence shown here is derived from an EMBL/GenBank/DDBJ whole genome shotgun (WGS) entry which is preliminary data.</text>
</comment>
<organism evidence="2 3">
    <name type="scientific">Clostridium senegalense</name>
    <dbReference type="NCBI Taxonomy" id="1465809"/>
    <lineage>
        <taxon>Bacteria</taxon>
        <taxon>Bacillati</taxon>
        <taxon>Bacillota</taxon>
        <taxon>Clostridia</taxon>
        <taxon>Eubacteriales</taxon>
        <taxon>Clostridiaceae</taxon>
        <taxon>Clostridium</taxon>
    </lineage>
</organism>
<dbReference type="EMBL" id="JAAGPU010000002">
    <property type="protein sequence ID" value="NEU03769.1"/>
    <property type="molecule type" value="Genomic_DNA"/>
</dbReference>
<keyword evidence="1" id="KW-0812">Transmembrane</keyword>
<accession>A0A6M0GZK8</accession>
<sequence>MKDIINYFFGIKRFISILLTITFCILSIKGSISGEQFVTIFAVIISFYFGQSTARKAISDTKSMIGIDDVSKLGSGKENDDFTSDS</sequence>
<name>A0A6M0GZK8_9CLOT</name>
<dbReference type="RefSeq" id="WP_061994110.1">
    <property type="nucleotide sequence ID" value="NZ_JAAGPU010000002.1"/>
</dbReference>
<evidence type="ECO:0000256" key="1">
    <source>
        <dbReference type="SAM" id="Phobius"/>
    </source>
</evidence>
<gene>
    <name evidence="2" type="ORF">G3M99_02630</name>
</gene>
<feature type="transmembrane region" description="Helical" evidence="1">
    <location>
        <begin position="7"/>
        <end position="28"/>
    </location>
</feature>